<dbReference type="EMBL" id="BLBC01000005">
    <property type="protein sequence ID" value="GET45335.1"/>
    <property type="molecule type" value="Genomic_DNA"/>
</dbReference>
<evidence type="ECO:0000313" key="1">
    <source>
        <dbReference type="EMBL" id="GET45335.1"/>
    </source>
</evidence>
<comment type="caution">
    <text evidence="1">The sequence shown here is derived from an EMBL/GenBank/DDBJ whole genome shotgun (WGS) entry which is preliminary data.</text>
</comment>
<protein>
    <submittedName>
        <fullName evidence="1">Uncharacterized protein</fullName>
    </submittedName>
</protein>
<proteinExistence type="predicted"/>
<reference evidence="2" key="1">
    <citation type="journal article" date="2020" name="Int. J. Syst. Evol. Microbiol.">
        <title>Capnocytophaga felis sp. nov. isolated from the feline oral cavity.</title>
        <authorList>
            <person name="Suzuki M."/>
            <person name="Umeda K."/>
            <person name="Kimura M."/>
            <person name="Imaoka K."/>
            <person name="Morikawa S."/>
            <person name="Maeda K."/>
        </authorList>
    </citation>
    <scope>NUCLEOTIDE SEQUENCE [LARGE SCALE GENOMIC DNA]</scope>
    <source>
        <strain evidence="2">KC07070</strain>
    </source>
</reference>
<name>A0A5M4B7S5_9FLAO</name>
<keyword evidence="2" id="KW-1185">Reference proteome</keyword>
<gene>
    <name evidence="1" type="ORF">RCZ01_06370</name>
</gene>
<dbReference type="AlphaFoldDB" id="A0A5M4B7S5"/>
<evidence type="ECO:0000313" key="2">
    <source>
        <dbReference type="Proteomes" id="UP000398217"/>
    </source>
</evidence>
<accession>A0A5M4B7S5</accession>
<organism evidence="1 2">
    <name type="scientific">Capnocytophaga felis</name>
    <dbReference type="NCBI Taxonomy" id="2267611"/>
    <lineage>
        <taxon>Bacteria</taxon>
        <taxon>Pseudomonadati</taxon>
        <taxon>Bacteroidota</taxon>
        <taxon>Flavobacteriia</taxon>
        <taxon>Flavobacteriales</taxon>
        <taxon>Flavobacteriaceae</taxon>
        <taxon>Capnocytophaga</taxon>
    </lineage>
</organism>
<dbReference type="Proteomes" id="UP000398217">
    <property type="component" value="Unassembled WGS sequence"/>
</dbReference>
<sequence length="139" mass="15764">MYQYINGLAITLPTIIDKTRTIAIFRKRLNLCFSLTIKGKKAVVSDPKIEYCIVLIDRMELNTPKEALSTKKPNVNTVVLRYRVGTNLLMNIEVLLLTVLISDLNETLTNLRLYFVTSKYCPTIPAPINPILCSNGYIQ</sequence>